<keyword evidence="2" id="KW-1185">Reference proteome</keyword>
<evidence type="ECO:0000313" key="1">
    <source>
        <dbReference type="EMBL" id="KAJ1087530.1"/>
    </source>
</evidence>
<gene>
    <name evidence="1" type="ORF">NDU88_000697</name>
</gene>
<accession>A0AAV7LJ98</accession>
<reference evidence="1" key="1">
    <citation type="journal article" date="2022" name="bioRxiv">
        <title>Sequencing and chromosome-scale assembly of the giantPleurodeles waltlgenome.</title>
        <authorList>
            <person name="Brown T."/>
            <person name="Elewa A."/>
            <person name="Iarovenko S."/>
            <person name="Subramanian E."/>
            <person name="Araus A.J."/>
            <person name="Petzold A."/>
            <person name="Susuki M."/>
            <person name="Suzuki K.-i.T."/>
            <person name="Hayashi T."/>
            <person name="Toyoda A."/>
            <person name="Oliveira C."/>
            <person name="Osipova E."/>
            <person name="Leigh N.D."/>
            <person name="Simon A."/>
            <person name="Yun M.H."/>
        </authorList>
    </citation>
    <scope>NUCLEOTIDE SEQUENCE</scope>
    <source>
        <strain evidence="1">20211129_DDA</strain>
        <tissue evidence="1">Liver</tissue>
    </source>
</reference>
<protein>
    <submittedName>
        <fullName evidence="1">Uncharacterized protein</fullName>
    </submittedName>
</protein>
<name>A0AAV7LJ98_PLEWA</name>
<dbReference type="Proteomes" id="UP001066276">
    <property type="component" value="Chromosome 11"/>
</dbReference>
<comment type="caution">
    <text evidence="1">The sequence shown here is derived from an EMBL/GenBank/DDBJ whole genome shotgun (WGS) entry which is preliminary data.</text>
</comment>
<sequence>MAAAVPGRSNAVADCLSRFPQNETKEDNAFHELLENEVISTVTGYMTVDFGSIKEEEWMDCVKSDHILQEVKRYVSYGWPSRGMVAAELEPFAKVRDELEVENEMLFKKKVHSSQRFDADHLECSS</sequence>
<dbReference type="AlphaFoldDB" id="A0AAV7LJ98"/>
<organism evidence="1 2">
    <name type="scientific">Pleurodeles waltl</name>
    <name type="common">Iberian ribbed newt</name>
    <dbReference type="NCBI Taxonomy" id="8319"/>
    <lineage>
        <taxon>Eukaryota</taxon>
        <taxon>Metazoa</taxon>
        <taxon>Chordata</taxon>
        <taxon>Craniata</taxon>
        <taxon>Vertebrata</taxon>
        <taxon>Euteleostomi</taxon>
        <taxon>Amphibia</taxon>
        <taxon>Batrachia</taxon>
        <taxon>Caudata</taxon>
        <taxon>Salamandroidea</taxon>
        <taxon>Salamandridae</taxon>
        <taxon>Pleurodelinae</taxon>
        <taxon>Pleurodeles</taxon>
    </lineage>
</organism>
<proteinExistence type="predicted"/>
<dbReference type="EMBL" id="JANPWB010000015">
    <property type="protein sequence ID" value="KAJ1087530.1"/>
    <property type="molecule type" value="Genomic_DNA"/>
</dbReference>
<evidence type="ECO:0000313" key="2">
    <source>
        <dbReference type="Proteomes" id="UP001066276"/>
    </source>
</evidence>